<evidence type="ECO:0000256" key="4">
    <source>
        <dbReference type="ARBA" id="ARBA00023136"/>
    </source>
</evidence>
<reference evidence="6 7" key="1">
    <citation type="submission" date="2020-12" db="EMBL/GenBank/DDBJ databases">
        <title>Aureibaculum luteum sp. nov. and Aureibaculum flavum sp. nov., novel members of the family Flavobacteriaceae isolated from Antarctic intertidal sediments.</title>
        <authorList>
            <person name="He X."/>
            <person name="Zhang X."/>
        </authorList>
    </citation>
    <scope>NUCLEOTIDE SEQUENCE [LARGE SCALE GENOMIC DNA]</scope>
    <source>
        <strain evidence="6 7">A20</strain>
    </source>
</reference>
<evidence type="ECO:0000256" key="1">
    <source>
        <dbReference type="ARBA" id="ARBA00004141"/>
    </source>
</evidence>
<keyword evidence="3 5" id="KW-1133">Transmembrane helix</keyword>
<evidence type="ECO:0000313" key="6">
    <source>
        <dbReference type="EMBL" id="MBJ2173987.1"/>
    </source>
</evidence>
<feature type="transmembrane region" description="Helical" evidence="5">
    <location>
        <begin position="74"/>
        <end position="99"/>
    </location>
</feature>
<evidence type="ECO:0000256" key="2">
    <source>
        <dbReference type="ARBA" id="ARBA00022692"/>
    </source>
</evidence>
<evidence type="ECO:0000256" key="3">
    <source>
        <dbReference type="ARBA" id="ARBA00022989"/>
    </source>
</evidence>
<dbReference type="InterPro" id="IPR019109">
    <property type="entry name" value="MamF_MmsF"/>
</dbReference>
<dbReference type="EMBL" id="JAEHFJ010000003">
    <property type="protein sequence ID" value="MBJ2173987.1"/>
    <property type="molecule type" value="Genomic_DNA"/>
</dbReference>
<name>A0ABS0WPS0_9FLAO</name>
<evidence type="ECO:0000313" key="7">
    <source>
        <dbReference type="Proteomes" id="UP000623301"/>
    </source>
</evidence>
<comment type="caution">
    <text evidence="6">The sequence shown here is derived from an EMBL/GenBank/DDBJ whole genome shotgun (WGS) entry which is preliminary data.</text>
</comment>
<organism evidence="6 7">
    <name type="scientific">Aureibaculum flavum</name>
    <dbReference type="NCBI Taxonomy" id="2795986"/>
    <lineage>
        <taxon>Bacteria</taxon>
        <taxon>Pseudomonadati</taxon>
        <taxon>Bacteroidota</taxon>
        <taxon>Flavobacteriia</taxon>
        <taxon>Flavobacteriales</taxon>
        <taxon>Flavobacteriaceae</taxon>
        <taxon>Aureibaculum</taxon>
    </lineage>
</organism>
<keyword evidence="4 5" id="KW-0472">Membrane</keyword>
<accession>A0ABS0WPS0</accession>
<dbReference type="Proteomes" id="UP000623301">
    <property type="component" value="Unassembled WGS sequence"/>
</dbReference>
<dbReference type="RefSeq" id="WP_198840752.1">
    <property type="nucleotide sequence ID" value="NZ_JAEHFJ010000003.1"/>
</dbReference>
<feature type="transmembrane region" description="Helical" evidence="5">
    <location>
        <begin position="21"/>
        <end position="40"/>
    </location>
</feature>
<evidence type="ECO:0000256" key="5">
    <source>
        <dbReference type="SAM" id="Phobius"/>
    </source>
</evidence>
<gene>
    <name evidence="6" type="ORF">JBL43_07045</name>
</gene>
<sequence length="120" mass="13388">MENSESKTKHARSTTIEGEGKTIAIIAYITLIGLIVAFVMNNEKKDPFATYHIKQSLGLGLTGLALSTINIIPILGWIVSFLGFFVIVYMWIISLLNALNGKQKPAPILGKKYEEWFKNM</sequence>
<keyword evidence="7" id="KW-1185">Reference proteome</keyword>
<proteinExistence type="predicted"/>
<dbReference type="Pfam" id="PF09685">
    <property type="entry name" value="MamF_MmsF"/>
    <property type="match status" value="1"/>
</dbReference>
<protein>
    <recommendedName>
        <fullName evidence="8">DUF4870 domain-containing protein</fullName>
    </recommendedName>
</protein>
<comment type="subcellular location">
    <subcellularLocation>
        <location evidence="1">Membrane</location>
        <topology evidence="1">Multi-pass membrane protein</topology>
    </subcellularLocation>
</comment>
<keyword evidence="2 5" id="KW-0812">Transmembrane</keyword>
<evidence type="ECO:0008006" key="8">
    <source>
        <dbReference type="Google" id="ProtNLM"/>
    </source>
</evidence>